<sequence>MIPVTFDITQSNVLEGETIKAYVQAVPRNGETVLLHLGGVGVTTQVLEVIHLPALNLNNFPSVSVRVKILSEE</sequence>
<evidence type="ECO:0000313" key="1">
    <source>
        <dbReference type="EMBL" id="MDR9894950.1"/>
    </source>
</evidence>
<reference evidence="2" key="1">
    <citation type="journal article" date="2021" name="Science">
        <title>Hunting the eagle killer: A cyanobacterial neurotoxin causes vacuolar myelinopathy.</title>
        <authorList>
            <person name="Breinlinger S."/>
            <person name="Phillips T.J."/>
            <person name="Haram B.N."/>
            <person name="Mares J."/>
            <person name="Martinez Yerena J.A."/>
            <person name="Hrouzek P."/>
            <person name="Sobotka R."/>
            <person name="Henderson W.M."/>
            <person name="Schmieder P."/>
            <person name="Williams S.M."/>
            <person name="Lauderdale J.D."/>
            <person name="Wilde H.D."/>
            <person name="Gerrin W."/>
            <person name="Kust A."/>
            <person name="Washington J.W."/>
            <person name="Wagner C."/>
            <person name="Geier B."/>
            <person name="Liebeke M."/>
            <person name="Enke H."/>
            <person name="Niedermeyer T.H.J."/>
            <person name="Wilde S.B."/>
        </authorList>
    </citation>
    <scope>NUCLEOTIDE SEQUENCE [LARGE SCALE GENOMIC DNA]</scope>
    <source>
        <strain evidence="2">Thurmond2011</strain>
    </source>
</reference>
<organism evidence="1 2">
    <name type="scientific">Aetokthonos hydrillicola Thurmond2011</name>
    <dbReference type="NCBI Taxonomy" id="2712845"/>
    <lineage>
        <taxon>Bacteria</taxon>
        <taxon>Bacillati</taxon>
        <taxon>Cyanobacteriota</taxon>
        <taxon>Cyanophyceae</taxon>
        <taxon>Nostocales</taxon>
        <taxon>Hapalosiphonaceae</taxon>
        <taxon>Aetokthonos</taxon>
    </lineage>
</organism>
<keyword evidence="2" id="KW-1185">Reference proteome</keyword>
<protein>
    <submittedName>
        <fullName evidence="1">Uncharacterized protein</fullName>
    </submittedName>
</protein>
<dbReference type="AlphaFoldDB" id="A0AAP5M7C6"/>
<dbReference type="RefSeq" id="WP_208338968.1">
    <property type="nucleotide sequence ID" value="NZ_CAWQFN010000472.1"/>
</dbReference>
<evidence type="ECO:0000313" key="2">
    <source>
        <dbReference type="Proteomes" id="UP000667802"/>
    </source>
</evidence>
<gene>
    <name evidence="1" type="ORF">G7B40_010270</name>
</gene>
<dbReference type="EMBL" id="JAALHA020000003">
    <property type="protein sequence ID" value="MDR9894950.1"/>
    <property type="molecule type" value="Genomic_DNA"/>
</dbReference>
<dbReference type="Proteomes" id="UP000667802">
    <property type="component" value="Unassembled WGS sequence"/>
</dbReference>
<proteinExistence type="predicted"/>
<comment type="caution">
    <text evidence="1">The sequence shown here is derived from an EMBL/GenBank/DDBJ whole genome shotgun (WGS) entry which is preliminary data.</text>
</comment>
<accession>A0AAP5M7C6</accession>
<name>A0AAP5M7C6_9CYAN</name>